<comment type="caution">
    <text evidence="10">Lacks conserved residue(s) required for the propagation of feature annotation.</text>
</comment>
<keyword evidence="3 10" id="KW-0716">Sensory transduction</keyword>
<dbReference type="GO" id="GO:0005549">
    <property type="term" value="F:odorant binding"/>
    <property type="evidence" value="ECO:0007669"/>
    <property type="project" value="InterPro"/>
</dbReference>
<evidence type="ECO:0000256" key="4">
    <source>
        <dbReference type="ARBA" id="ARBA00022692"/>
    </source>
</evidence>
<keyword evidence="12" id="KW-1185">Reference proteome</keyword>
<feature type="transmembrane region" description="Helical" evidence="10">
    <location>
        <begin position="277"/>
        <end position="300"/>
    </location>
</feature>
<proteinExistence type="inferred from homology"/>
<evidence type="ECO:0000256" key="6">
    <source>
        <dbReference type="ARBA" id="ARBA00022989"/>
    </source>
</evidence>
<dbReference type="Pfam" id="PF02949">
    <property type="entry name" value="7tm_6"/>
    <property type="match status" value="1"/>
</dbReference>
<dbReference type="GO" id="GO:0007165">
    <property type="term" value="P:signal transduction"/>
    <property type="evidence" value="ECO:0007669"/>
    <property type="project" value="UniProtKB-KW"/>
</dbReference>
<dbReference type="Proteomes" id="UP000663880">
    <property type="component" value="Unassembled WGS sequence"/>
</dbReference>
<comment type="subcellular location">
    <subcellularLocation>
        <location evidence="1 10">Cell membrane</location>
        <topology evidence="1 10">Multi-pass membrane protein</topology>
    </subcellularLocation>
</comment>
<dbReference type="PANTHER" id="PTHR21137:SF35">
    <property type="entry name" value="ODORANT RECEPTOR 19A-RELATED"/>
    <property type="match status" value="1"/>
</dbReference>
<evidence type="ECO:0000313" key="12">
    <source>
        <dbReference type="Proteomes" id="UP000663880"/>
    </source>
</evidence>
<gene>
    <name evidence="11" type="ORF">PMACD_LOCUS3290</name>
</gene>
<dbReference type="PANTHER" id="PTHR21137">
    <property type="entry name" value="ODORANT RECEPTOR"/>
    <property type="match status" value="1"/>
</dbReference>
<keyword evidence="6 10" id="KW-1133">Transmembrane helix</keyword>
<organism evidence="11 12">
    <name type="scientific">Pieris macdunnoughi</name>
    <dbReference type="NCBI Taxonomy" id="345717"/>
    <lineage>
        <taxon>Eukaryota</taxon>
        <taxon>Metazoa</taxon>
        <taxon>Ecdysozoa</taxon>
        <taxon>Arthropoda</taxon>
        <taxon>Hexapoda</taxon>
        <taxon>Insecta</taxon>
        <taxon>Pterygota</taxon>
        <taxon>Neoptera</taxon>
        <taxon>Endopterygota</taxon>
        <taxon>Lepidoptera</taxon>
        <taxon>Glossata</taxon>
        <taxon>Ditrysia</taxon>
        <taxon>Papilionoidea</taxon>
        <taxon>Pieridae</taxon>
        <taxon>Pierinae</taxon>
        <taxon>Pieris</taxon>
    </lineage>
</organism>
<evidence type="ECO:0000256" key="7">
    <source>
        <dbReference type="ARBA" id="ARBA00023136"/>
    </source>
</evidence>
<keyword evidence="2" id="KW-1003">Cell membrane</keyword>
<dbReference type="GO" id="GO:0004984">
    <property type="term" value="F:olfactory receptor activity"/>
    <property type="evidence" value="ECO:0007669"/>
    <property type="project" value="InterPro"/>
</dbReference>
<evidence type="ECO:0000256" key="8">
    <source>
        <dbReference type="ARBA" id="ARBA00023170"/>
    </source>
</evidence>
<dbReference type="EMBL" id="CAJOBZ010000005">
    <property type="protein sequence ID" value="CAF4798264.1"/>
    <property type="molecule type" value="Genomic_DNA"/>
</dbReference>
<evidence type="ECO:0000256" key="1">
    <source>
        <dbReference type="ARBA" id="ARBA00004651"/>
    </source>
</evidence>
<keyword evidence="8 10" id="KW-0675">Receptor</keyword>
<feature type="transmembrane region" description="Helical" evidence="10">
    <location>
        <begin position="52"/>
        <end position="73"/>
    </location>
</feature>
<dbReference type="OrthoDB" id="6604226at2759"/>
<dbReference type="AlphaFoldDB" id="A0A821P7K4"/>
<feature type="transmembrane region" description="Helical" evidence="10">
    <location>
        <begin position="20"/>
        <end position="40"/>
    </location>
</feature>
<comment type="caution">
    <text evidence="11">The sequence shown here is derived from an EMBL/GenBank/DDBJ whole genome shotgun (WGS) entry which is preliminary data.</text>
</comment>
<feature type="transmembrane region" description="Helical" evidence="10">
    <location>
        <begin position="249"/>
        <end position="271"/>
    </location>
</feature>
<accession>A0A821P7K4</accession>
<evidence type="ECO:0000256" key="5">
    <source>
        <dbReference type="ARBA" id="ARBA00022725"/>
    </source>
</evidence>
<evidence type="ECO:0000256" key="10">
    <source>
        <dbReference type="RuleBase" id="RU351113"/>
    </source>
</evidence>
<evidence type="ECO:0000256" key="9">
    <source>
        <dbReference type="ARBA" id="ARBA00023224"/>
    </source>
</evidence>
<evidence type="ECO:0000313" key="11">
    <source>
        <dbReference type="EMBL" id="CAF4798264.1"/>
    </source>
</evidence>
<keyword evidence="4 10" id="KW-0812">Transmembrane</keyword>
<feature type="transmembrane region" description="Helical" evidence="10">
    <location>
        <begin position="109"/>
        <end position="132"/>
    </location>
</feature>
<reference evidence="11" key="1">
    <citation type="submission" date="2021-02" db="EMBL/GenBank/DDBJ databases">
        <authorList>
            <person name="Steward A R."/>
        </authorList>
    </citation>
    <scope>NUCLEOTIDE SEQUENCE</scope>
</reference>
<evidence type="ECO:0000256" key="2">
    <source>
        <dbReference type="ARBA" id="ARBA00022475"/>
    </source>
</evidence>
<name>A0A821P7K4_9NEOP</name>
<evidence type="ECO:0000256" key="3">
    <source>
        <dbReference type="ARBA" id="ARBA00022606"/>
    </source>
</evidence>
<comment type="similarity">
    <text evidence="10">Belongs to the insect chemoreceptor superfamily. Heteromeric odorant receptor channel (TC 1.A.69) family.</text>
</comment>
<dbReference type="InterPro" id="IPR004117">
    <property type="entry name" value="7tm6_olfct_rcpt"/>
</dbReference>
<keyword evidence="7 10" id="KW-0472">Membrane</keyword>
<feature type="transmembrane region" description="Helical" evidence="10">
    <location>
        <begin position="171"/>
        <end position="189"/>
    </location>
</feature>
<dbReference type="GO" id="GO:0005886">
    <property type="term" value="C:plasma membrane"/>
    <property type="evidence" value="ECO:0007669"/>
    <property type="project" value="UniProtKB-SubCell"/>
</dbReference>
<protein>
    <recommendedName>
        <fullName evidence="10">Odorant receptor</fullName>
    </recommendedName>
</protein>
<keyword evidence="5 10" id="KW-0552">Olfaction</keyword>
<sequence>MKYLGVWVPNESDTIYRKLYKIFMLSLQYTFLLFQMIFVVQAWGDLEAVADAVYLLFTQASLCCKIAIFHINIEGVRELCQQMNNEVFRPTSVVHERILQIRAKNIKRLLLCFIVAAEMICLAWGVAALPLFDNGSRKFPFVMWMPVNTDSSPQYEIGFLFQELTISTSAMMYYGVDSVAFSTVIFACAQMEIIMEKILSIESRNDAVLKNVPSLTKHYFNGNKILIECVKHYQAVITFKELVENTFHIYMFFQLTGTVGIIVMSAFRILVLESERFQFISTIIYVIVMVSQIYLCCWCGHELTATNEKLHRVLYMSLWYEQDVKFQRALCFTMARTQRPLVLRAGHYISLSRQTFVAILRMSYSYIAVLNQTM</sequence>
<keyword evidence="9 10" id="KW-0807">Transducer</keyword>